<feature type="transmembrane region" description="Helical" evidence="7">
    <location>
        <begin position="483"/>
        <end position="502"/>
    </location>
</feature>
<dbReference type="InterPro" id="IPR011701">
    <property type="entry name" value="MFS"/>
</dbReference>
<gene>
    <name evidence="9" type="ORF">TRUGW13939_06527</name>
</gene>
<keyword evidence="3 7" id="KW-0812">Transmembrane</keyword>
<keyword evidence="10" id="KW-1185">Reference proteome</keyword>
<evidence type="ECO:0000256" key="2">
    <source>
        <dbReference type="ARBA" id="ARBA00008335"/>
    </source>
</evidence>
<dbReference type="CDD" id="cd17323">
    <property type="entry name" value="MFS_Tpo1_MDR_like"/>
    <property type="match status" value="1"/>
</dbReference>
<feature type="transmembrane region" description="Helical" evidence="7">
    <location>
        <begin position="435"/>
        <end position="458"/>
    </location>
</feature>
<dbReference type="KEGG" id="trg:TRUGW13939_06527"/>
<feature type="transmembrane region" description="Helical" evidence="7">
    <location>
        <begin position="201"/>
        <end position="221"/>
    </location>
</feature>
<feature type="region of interest" description="Disordered" evidence="6">
    <location>
        <begin position="25"/>
        <end position="86"/>
    </location>
</feature>
<dbReference type="GO" id="GO:0005886">
    <property type="term" value="C:plasma membrane"/>
    <property type="evidence" value="ECO:0007669"/>
    <property type="project" value="UniProtKB-SubCell"/>
</dbReference>
<feature type="transmembrane region" description="Helical" evidence="7">
    <location>
        <begin position="399"/>
        <end position="423"/>
    </location>
</feature>
<dbReference type="InterPro" id="IPR036259">
    <property type="entry name" value="MFS_trans_sf"/>
</dbReference>
<dbReference type="OrthoDB" id="4217853at2759"/>
<feature type="transmembrane region" description="Helical" evidence="7">
    <location>
        <begin position="167"/>
        <end position="189"/>
    </location>
</feature>
<reference evidence="10" key="1">
    <citation type="submission" date="2020-06" db="EMBL/GenBank/DDBJ databases">
        <title>A chromosome-scale genome assembly of Talaromyces rugulosus W13939.</title>
        <authorList>
            <person name="Wang B."/>
            <person name="Guo L."/>
            <person name="Ye K."/>
            <person name="Wang L."/>
        </authorList>
    </citation>
    <scope>NUCLEOTIDE SEQUENCE [LARGE SCALE GENOMIC DNA]</scope>
    <source>
        <strain evidence="10">W13939</strain>
    </source>
</reference>
<feature type="compositionally biased region" description="Low complexity" evidence="6">
    <location>
        <begin position="73"/>
        <end position="83"/>
    </location>
</feature>
<evidence type="ECO:0000256" key="1">
    <source>
        <dbReference type="ARBA" id="ARBA00004651"/>
    </source>
</evidence>
<keyword evidence="4 7" id="KW-1133">Transmembrane helix</keyword>
<evidence type="ECO:0000256" key="7">
    <source>
        <dbReference type="SAM" id="Phobius"/>
    </source>
</evidence>
<dbReference type="Gene3D" id="1.20.1250.20">
    <property type="entry name" value="MFS general substrate transporter like domains"/>
    <property type="match status" value="1"/>
</dbReference>
<dbReference type="EMBL" id="CP055900">
    <property type="protein sequence ID" value="QKX59393.1"/>
    <property type="molecule type" value="Genomic_DNA"/>
</dbReference>
<feature type="transmembrane region" description="Helical" evidence="7">
    <location>
        <begin position="541"/>
        <end position="562"/>
    </location>
</feature>
<comment type="similarity">
    <text evidence="2">Belongs to the major facilitator superfamily.</text>
</comment>
<dbReference type="PANTHER" id="PTHR23502:SF47">
    <property type="entry name" value="MAJOR FACILITATOR SUPERFAMILY (MFS) PROFILE DOMAIN-CONTAINING PROTEIN-RELATED"/>
    <property type="match status" value="1"/>
</dbReference>
<feature type="transmembrane region" description="Helical" evidence="7">
    <location>
        <begin position="290"/>
        <end position="314"/>
    </location>
</feature>
<feature type="compositionally biased region" description="Acidic residues" evidence="6">
    <location>
        <begin position="54"/>
        <end position="64"/>
    </location>
</feature>
<evidence type="ECO:0000256" key="4">
    <source>
        <dbReference type="ARBA" id="ARBA00022989"/>
    </source>
</evidence>
<feature type="transmembrane region" description="Helical" evidence="7">
    <location>
        <begin position="508"/>
        <end position="529"/>
    </location>
</feature>
<evidence type="ECO:0000256" key="3">
    <source>
        <dbReference type="ARBA" id="ARBA00022692"/>
    </source>
</evidence>
<dbReference type="InterPro" id="IPR020846">
    <property type="entry name" value="MFS_dom"/>
</dbReference>
<dbReference type="Pfam" id="PF07690">
    <property type="entry name" value="MFS_1"/>
    <property type="match status" value="1"/>
</dbReference>
<proteinExistence type="inferred from homology"/>
<dbReference type="GeneID" id="55994022"/>
<dbReference type="SUPFAM" id="SSF103473">
    <property type="entry name" value="MFS general substrate transporter"/>
    <property type="match status" value="1"/>
</dbReference>
<evidence type="ECO:0000313" key="10">
    <source>
        <dbReference type="Proteomes" id="UP000509510"/>
    </source>
</evidence>
<sequence>MQSVLQYRRFRKILEAQLERDDEKVAGLRQQRRNHRSTKNSPLALRKDGGDVAAVDDDENAAQEDDTRQGNFSTTPSTTSSSTRHATAEIDIEQTPDPDLEAGDLHIVPTQSTTGTTLGHALTGIEVRDRTTKEGGSELGKVFVVAWEHEKDPMNPQSWGFARRTTATMVLSFIGGIVGFASAIDSAIIPQAMEEFGVSEVAESLATGIFMIGFGAGALIAGPFSETVGRNPIYILTMALYMVFLVGAGAAPSLSAQLACRFFSGMFGATPLVCAGGSLSDLWNPAERVFAFPMFACFSFLGPLIAPLVGGWFGESETLSWRWTEWITLIASGIILIVVVLIQPETYHPILLKWKAQHLRRLTGDKRYRGGIEIRKTPLAMRLVRALYRPVLMFIQEPIIILFGLYLTVVYIVLFTFLTGYTFIFTDIYGLSQGMTGVCFVGQMVGVLSCGALIPLNVHLRKRDIARAKALGPDVKVAPESRLYWAMIGGPAIPISLFWMGWTARPDISIWSPLLASVLFGFGILCVFMTTYQYIIDSYEVYAASALASITLIRYVISGAMIEISIPFYRNMGVAYTLTILGSISGILVLIPFAFYKYGPAIRRKSKYAPE</sequence>
<organism evidence="9 10">
    <name type="scientific">Talaromyces rugulosus</name>
    <name type="common">Penicillium rugulosum</name>
    <dbReference type="NCBI Taxonomy" id="121627"/>
    <lineage>
        <taxon>Eukaryota</taxon>
        <taxon>Fungi</taxon>
        <taxon>Dikarya</taxon>
        <taxon>Ascomycota</taxon>
        <taxon>Pezizomycotina</taxon>
        <taxon>Eurotiomycetes</taxon>
        <taxon>Eurotiomycetidae</taxon>
        <taxon>Eurotiales</taxon>
        <taxon>Trichocomaceae</taxon>
        <taxon>Talaromyces</taxon>
        <taxon>Talaromyces sect. Islandici</taxon>
    </lineage>
</organism>
<keyword evidence="5 7" id="KW-0472">Membrane</keyword>
<evidence type="ECO:0000259" key="8">
    <source>
        <dbReference type="PROSITE" id="PS50850"/>
    </source>
</evidence>
<feature type="transmembrane region" description="Helical" evidence="7">
    <location>
        <begin position="574"/>
        <end position="596"/>
    </location>
</feature>
<name>A0A7H8R3G4_TALRU</name>
<feature type="domain" description="Major facilitator superfamily (MFS) profile" evidence="8">
    <location>
        <begin position="167"/>
        <end position="600"/>
    </location>
</feature>
<dbReference type="Proteomes" id="UP000509510">
    <property type="component" value="Chromosome III"/>
</dbReference>
<evidence type="ECO:0000256" key="6">
    <source>
        <dbReference type="SAM" id="MobiDB-lite"/>
    </source>
</evidence>
<feature type="transmembrane region" description="Helical" evidence="7">
    <location>
        <begin position="233"/>
        <end position="256"/>
    </location>
</feature>
<dbReference type="FunFam" id="1.20.1250.20:FF:000082">
    <property type="entry name" value="MFS multidrug transporter, putative"/>
    <property type="match status" value="1"/>
</dbReference>
<comment type="subcellular location">
    <subcellularLocation>
        <location evidence="1">Cell membrane</location>
        <topology evidence="1">Multi-pass membrane protein</topology>
    </subcellularLocation>
</comment>
<feature type="transmembrane region" description="Helical" evidence="7">
    <location>
        <begin position="326"/>
        <end position="343"/>
    </location>
</feature>
<evidence type="ECO:0000256" key="5">
    <source>
        <dbReference type="ARBA" id="ARBA00023136"/>
    </source>
</evidence>
<dbReference type="RefSeq" id="XP_035345571.1">
    <property type="nucleotide sequence ID" value="XM_035489678.1"/>
</dbReference>
<accession>A0A7H8R3G4</accession>
<dbReference type="PANTHER" id="PTHR23502">
    <property type="entry name" value="MAJOR FACILITATOR SUPERFAMILY"/>
    <property type="match status" value="1"/>
</dbReference>
<dbReference type="GO" id="GO:0022857">
    <property type="term" value="F:transmembrane transporter activity"/>
    <property type="evidence" value="ECO:0007669"/>
    <property type="project" value="InterPro"/>
</dbReference>
<dbReference type="PROSITE" id="PS50850">
    <property type="entry name" value="MFS"/>
    <property type="match status" value="1"/>
</dbReference>
<dbReference type="AlphaFoldDB" id="A0A7H8R3G4"/>
<evidence type="ECO:0000313" key="9">
    <source>
        <dbReference type="EMBL" id="QKX59393.1"/>
    </source>
</evidence>
<protein>
    <recommendedName>
        <fullName evidence="8">Major facilitator superfamily (MFS) profile domain-containing protein</fullName>
    </recommendedName>
</protein>
<feature type="transmembrane region" description="Helical" evidence="7">
    <location>
        <begin position="262"/>
        <end position="283"/>
    </location>
</feature>